<dbReference type="Proteomes" id="UP000318943">
    <property type="component" value="Unassembled WGS sequence"/>
</dbReference>
<organism evidence="4 6">
    <name type="scientific">Cupriavidus campinensis</name>
    <dbReference type="NCBI Taxonomy" id="151783"/>
    <lineage>
        <taxon>Bacteria</taxon>
        <taxon>Pseudomonadati</taxon>
        <taxon>Pseudomonadota</taxon>
        <taxon>Betaproteobacteria</taxon>
        <taxon>Burkholderiales</taxon>
        <taxon>Burkholderiaceae</taxon>
        <taxon>Cupriavidus</taxon>
    </lineage>
</organism>
<dbReference type="AlphaFoldDB" id="A0AAE9I4M2"/>
<proteinExistence type="predicted"/>
<reference evidence="3 5" key="1">
    <citation type="submission" date="2019-05" db="EMBL/GenBank/DDBJ databases">
        <title>Whole genome sequence analysis of Cupriavidus campinensis S14E4C strain.</title>
        <authorList>
            <person name="Abbaszade G."/>
            <person name="Szabo A."/>
            <person name="Toumi M."/>
            <person name="Toth E."/>
        </authorList>
    </citation>
    <scope>NUCLEOTIDE SEQUENCE [LARGE SCALE GENOMIC DNA]</scope>
    <source>
        <strain evidence="3 5">S14E4C</strain>
    </source>
</reference>
<reference evidence="4" key="2">
    <citation type="journal article" date="2022" name="Microbiol. Resour. Announc.">
        <title>Genome Sequence of Cupriavidus campinensis Strain G5, a Member of a Bacterial Consortium Capable of Polyethylene Degradation.</title>
        <authorList>
            <person name="Schneider B."/>
            <person name="Pfeiffer F."/>
            <person name="Dyall-Smith M."/>
            <person name="Kunte H.J."/>
        </authorList>
    </citation>
    <scope>NUCLEOTIDE SEQUENCE</scope>
    <source>
        <strain evidence="4">G5</strain>
    </source>
</reference>
<dbReference type="Gene3D" id="2.30.30.240">
    <property type="entry name" value="PRC-barrel domain"/>
    <property type="match status" value="1"/>
</dbReference>
<reference evidence="4" key="3">
    <citation type="submission" date="2022-05" db="EMBL/GenBank/DDBJ databases">
        <authorList>
            <person name="Kunte H.-J."/>
        </authorList>
    </citation>
    <scope>NUCLEOTIDE SEQUENCE</scope>
    <source>
        <strain evidence="4">G5</strain>
    </source>
</reference>
<name>A0AAE9I4M2_9BURK</name>
<dbReference type="Proteomes" id="UP001056132">
    <property type="component" value="Chromosome 2"/>
</dbReference>
<dbReference type="KEGG" id="ccam:M5D45_20945"/>
<dbReference type="EMBL" id="CP097331">
    <property type="protein sequence ID" value="URF07653.1"/>
    <property type="molecule type" value="Genomic_DNA"/>
</dbReference>
<accession>A0AAE9I4M2</accession>
<keyword evidence="5" id="KW-1185">Reference proteome</keyword>
<dbReference type="PANTHER" id="PTHR36505">
    <property type="entry name" value="BLR1072 PROTEIN"/>
    <property type="match status" value="1"/>
</dbReference>
<dbReference type="EMBL" id="VCIZ01000003">
    <property type="protein sequence ID" value="TSP13293.1"/>
    <property type="molecule type" value="Genomic_DNA"/>
</dbReference>
<evidence type="ECO:0000256" key="1">
    <source>
        <dbReference type="SAM" id="MobiDB-lite"/>
    </source>
</evidence>
<feature type="domain" description="PRC-barrel" evidence="2">
    <location>
        <begin position="42"/>
        <end position="101"/>
    </location>
</feature>
<gene>
    <name evidence="3" type="ORF">FGG12_06480</name>
    <name evidence="4" type="ORF">M5D45_20945</name>
</gene>
<feature type="compositionally biased region" description="Pro residues" evidence="1">
    <location>
        <begin position="8"/>
        <end position="17"/>
    </location>
</feature>
<sequence length="159" mass="17239">MHRIDNTPEPPGMPPSGPGAKGAAIIGGAEQHSAGPGPFVMASDTLEGNKVVDPSGEEIGTIDHIMLDVLGGRIAYAVLAMGGFLGIGEKLHALPWSALTLDTRRKCFVLGVERERIKAAPGFDKEHWPTMANSQWATTIHEYYGISPYWEKDRYDPWA</sequence>
<evidence type="ECO:0000313" key="6">
    <source>
        <dbReference type="Proteomes" id="UP001056132"/>
    </source>
</evidence>
<dbReference type="InterPro" id="IPR027275">
    <property type="entry name" value="PRC-brl_dom"/>
</dbReference>
<feature type="region of interest" description="Disordered" evidence="1">
    <location>
        <begin position="1"/>
        <end position="24"/>
    </location>
</feature>
<protein>
    <submittedName>
        <fullName evidence="3 4">PRC-barrel domain-containing protein</fullName>
    </submittedName>
</protein>
<dbReference type="SUPFAM" id="SSF50346">
    <property type="entry name" value="PRC-barrel domain"/>
    <property type="match status" value="1"/>
</dbReference>
<dbReference type="Pfam" id="PF05239">
    <property type="entry name" value="PRC"/>
    <property type="match status" value="1"/>
</dbReference>
<evidence type="ECO:0000313" key="3">
    <source>
        <dbReference type="EMBL" id="TSP13293.1"/>
    </source>
</evidence>
<dbReference type="InterPro" id="IPR011033">
    <property type="entry name" value="PRC_barrel-like_sf"/>
</dbReference>
<evidence type="ECO:0000313" key="5">
    <source>
        <dbReference type="Proteomes" id="UP000318943"/>
    </source>
</evidence>
<evidence type="ECO:0000259" key="2">
    <source>
        <dbReference type="Pfam" id="PF05239"/>
    </source>
</evidence>
<evidence type="ECO:0000313" key="4">
    <source>
        <dbReference type="EMBL" id="URF07653.1"/>
    </source>
</evidence>
<dbReference type="PANTHER" id="PTHR36505:SF1">
    <property type="entry name" value="BLR1072 PROTEIN"/>
    <property type="match status" value="1"/>
</dbReference>